<gene>
    <name evidence="1" type="ORF">ABB22_07780</name>
</gene>
<protein>
    <recommendedName>
        <fullName evidence="3">Secreted protein</fullName>
    </recommendedName>
</protein>
<comment type="caution">
    <text evidence="1">The sequence shown here is derived from an EMBL/GenBank/DDBJ whole genome shotgun (WGS) entry which is preliminary data.</text>
</comment>
<evidence type="ECO:0000313" key="2">
    <source>
        <dbReference type="Proteomes" id="UP000050902"/>
    </source>
</evidence>
<evidence type="ECO:0008006" key="3">
    <source>
        <dbReference type="Google" id="ProtNLM"/>
    </source>
</evidence>
<organism evidence="1 2">
    <name type="scientific">Stenotrophomonas nitritireducens</name>
    <dbReference type="NCBI Taxonomy" id="83617"/>
    <lineage>
        <taxon>Bacteria</taxon>
        <taxon>Pseudomonadati</taxon>
        <taxon>Pseudomonadota</taxon>
        <taxon>Gammaproteobacteria</taxon>
        <taxon>Lysobacterales</taxon>
        <taxon>Lysobacteraceae</taxon>
        <taxon>Stenotrophomonas</taxon>
    </lineage>
</organism>
<evidence type="ECO:0000313" key="1">
    <source>
        <dbReference type="EMBL" id="KRG58032.1"/>
    </source>
</evidence>
<reference evidence="1 2" key="1">
    <citation type="submission" date="2015-05" db="EMBL/GenBank/DDBJ databases">
        <title>Genome sequencing and analysis of members of genus Stenotrophomonas.</title>
        <authorList>
            <person name="Patil P.P."/>
            <person name="Midha S."/>
            <person name="Patil P.B."/>
        </authorList>
    </citation>
    <scope>NUCLEOTIDE SEQUENCE [LARGE SCALE GENOMIC DNA]</scope>
    <source>
        <strain evidence="1 2">DSM 12575</strain>
    </source>
</reference>
<keyword evidence="2" id="KW-1185">Reference proteome</keyword>
<name>A0ABR5NKN8_9GAMM</name>
<sequence>MLNRGYLSWLLRARRVLGQQSLVCAISFIVVSQARDLFTRISNDLQVGRSNFGYQTHIANEILRTVSFQKIQQKHRATECSLTAIRREHAPADHVIRNPPRGISGIKQHIFSNRT</sequence>
<accession>A0ABR5NKN8</accession>
<proteinExistence type="predicted"/>
<dbReference type="Proteomes" id="UP000050902">
    <property type="component" value="Unassembled WGS sequence"/>
</dbReference>
<dbReference type="EMBL" id="LDJG01000010">
    <property type="protein sequence ID" value="KRG58032.1"/>
    <property type="molecule type" value="Genomic_DNA"/>
</dbReference>